<protein>
    <submittedName>
        <fullName evidence="4">Uncharacterized protein</fullName>
    </submittedName>
</protein>
<feature type="domain" description="HAM1-like N-terminal" evidence="3">
    <location>
        <begin position="15"/>
        <end position="432"/>
    </location>
</feature>
<dbReference type="GO" id="GO:0008289">
    <property type="term" value="F:lipid binding"/>
    <property type="evidence" value="ECO:0007669"/>
    <property type="project" value="InterPro"/>
</dbReference>
<accession>A0A8H6HMX8</accession>
<gene>
    <name evidence="4" type="ORF">DFP72DRAFT_1142839</name>
</gene>
<dbReference type="PANTHER" id="PTHR31138:SF1">
    <property type="entry name" value="PDZ DOMAIN-CONTAINING PROTEIN"/>
    <property type="match status" value="1"/>
</dbReference>
<reference evidence="4 5" key="1">
    <citation type="submission" date="2020-07" db="EMBL/GenBank/DDBJ databases">
        <title>Comparative genomics of pyrophilous fungi reveals a link between fire events and developmental genes.</title>
        <authorList>
            <consortium name="DOE Joint Genome Institute"/>
            <person name="Steindorff A.S."/>
            <person name="Carver A."/>
            <person name="Calhoun S."/>
            <person name="Stillman K."/>
            <person name="Liu H."/>
            <person name="Lipzen A."/>
            <person name="Pangilinan J."/>
            <person name="Labutti K."/>
            <person name="Bruns T.D."/>
            <person name="Grigoriev I.V."/>
        </authorList>
    </citation>
    <scope>NUCLEOTIDE SEQUENCE [LARGE SCALE GENOMIC DNA]</scope>
    <source>
        <strain evidence="4 5">CBS 144469</strain>
    </source>
</reference>
<evidence type="ECO:0000313" key="5">
    <source>
        <dbReference type="Proteomes" id="UP000521943"/>
    </source>
</evidence>
<dbReference type="Proteomes" id="UP000521943">
    <property type="component" value="Unassembled WGS sequence"/>
</dbReference>
<keyword evidence="5" id="KW-1185">Reference proteome</keyword>
<evidence type="ECO:0000256" key="1">
    <source>
        <dbReference type="SAM" id="MobiDB-lite"/>
    </source>
</evidence>
<feature type="region of interest" description="Disordered" evidence="1">
    <location>
        <begin position="834"/>
        <end position="876"/>
    </location>
</feature>
<dbReference type="AlphaFoldDB" id="A0A8H6HMX8"/>
<sequence>MSLAPAKKEVSSSPAMNAVVDPTNRQAMAADVDRKLRFYGVIQAFRQGRLPSNAQIHETLAYVHSHSPVPTQKLSPEGQKLVKDIREIVKTLGLIVEEKNADELIQKFIWHTQGTDVGGVAGAVKGAVAGETTLSGQKVAEDQDEAVKHLRTLFTLFLTNSEVRKLFSDFALIGQDLLSIGAAKAAETLAPPKHKLDRVDEPAPRNQFHTADGRTVGPDETPVLSKKVNVQGKEAELRMHPHEQGGRPMAYGDEGEAKPVGDIASEGYQAYHNVQTQGAGLAQEAVTGREHPDVDRGVRQQAHGATAEARLPQWEELSDEEKEEKKSGMRSKMREMKDNVKGVFNEKVPEDKRNQLNENVDGTKKFFTEEYFPEERRDQFIFRLKKVIIECQSHSDYQASMSWLLDVFEEYMKHGKKTTSNIPSHLAFASKDPSTVPPPAGIHSVGAPVGASTRMAGAPPTGVMGGVEAHPAAASGHKLKTAMLELRTILERFASGVSLDVILDPLNLIIDDASRDPALRQYLTNVNAFIRRFLLEPGYIISDASTDEAKRLKEQGKVFYGEHGKYRAEFQGLWKGVETWGKAVANDELNNRLGADVARLTRDLFFDASGERFQFKPALWKDVRAVILPELIQKVGYIPIPRIEYSDDQLDLVVENLTLQGRNLLPNIIEVEAKNYVKFSPYDAISGDSDHTVKLHLAQIQADLRDVAFYFHKKTGLPHMRDQGLADILIGGNGISLTITLRKSRRDPASFFTVQDVKCKVQGLKFSVRDSKHDTLYKTLKPLMMGLVKKQIGKAVADGVRSALGWVDGRMAEVKRKVELKRNEEGMSDSQVLKDTDATSNGRCLPVPNPMRRPRRLRPNLGPPSHTRASACPVNPDKNANFKVVADKNESLIPNVGNPAGWVNRSKEIEEGKVKPTSGGEPWRSDAFSIVPSRN</sequence>
<feature type="region of interest" description="Disordered" evidence="1">
    <location>
        <begin position="901"/>
        <end position="935"/>
    </location>
</feature>
<dbReference type="InterPro" id="IPR027842">
    <property type="entry name" value="HAM1-like_C"/>
</dbReference>
<dbReference type="InterPro" id="IPR017943">
    <property type="entry name" value="Bactericidal_perm-incr_a/b_dom"/>
</dbReference>
<dbReference type="SUPFAM" id="SSF55394">
    <property type="entry name" value="Bactericidal permeability-increasing protein, BPI"/>
    <property type="match status" value="1"/>
</dbReference>
<feature type="region of interest" description="Disordered" evidence="1">
    <location>
        <begin position="195"/>
        <end position="222"/>
    </location>
</feature>
<feature type="domain" description="HAM1-like N-terminal" evidence="3">
    <location>
        <begin position="468"/>
        <end position="746"/>
    </location>
</feature>
<feature type="compositionally biased region" description="Basic and acidic residues" evidence="1">
    <location>
        <begin position="323"/>
        <end position="333"/>
    </location>
</feature>
<dbReference type="Gene3D" id="3.15.10.10">
    <property type="entry name" value="Bactericidal permeability-increasing protein, domain 1"/>
    <property type="match status" value="1"/>
</dbReference>
<feature type="domain" description="HAM1-like C-terminal" evidence="2">
    <location>
        <begin position="760"/>
        <end position="933"/>
    </location>
</feature>
<feature type="compositionally biased region" description="Basic and acidic residues" evidence="1">
    <location>
        <begin position="905"/>
        <end position="914"/>
    </location>
</feature>
<dbReference type="Pfam" id="PF14613">
    <property type="entry name" value="HAM1_C"/>
    <property type="match status" value="1"/>
</dbReference>
<dbReference type="OrthoDB" id="19394at2759"/>
<name>A0A8H6HMX8_9AGAR</name>
<dbReference type="Pfam" id="PF19343">
    <property type="entry name" value="HAM1_N"/>
    <property type="match status" value="2"/>
</dbReference>
<dbReference type="InterPro" id="IPR045967">
    <property type="entry name" value="HAM1-like_N"/>
</dbReference>
<evidence type="ECO:0000259" key="3">
    <source>
        <dbReference type="Pfam" id="PF19343"/>
    </source>
</evidence>
<feature type="region of interest" description="Disordered" evidence="1">
    <location>
        <begin position="296"/>
        <end position="333"/>
    </location>
</feature>
<dbReference type="PANTHER" id="PTHR31138">
    <property type="entry name" value="CHROMOSOME 19, WHOLE GENOME SHOTGUN SEQUENCE"/>
    <property type="match status" value="1"/>
</dbReference>
<dbReference type="EMBL" id="JACGCI010000064">
    <property type="protein sequence ID" value="KAF6749272.1"/>
    <property type="molecule type" value="Genomic_DNA"/>
</dbReference>
<evidence type="ECO:0000259" key="2">
    <source>
        <dbReference type="Pfam" id="PF14613"/>
    </source>
</evidence>
<evidence type="ECO:0000313" key="4">
    <source>
        <dbReference type="EMBL" id="KAF6749272.1"/>
    </source>
</evidence>
<organism evidence="4 5">
    <name type="scientific">Ephemerocybe angulata</name>
    <dbReference type="NCBI Taxonomy" id="980116"/>
    <lineage>
        <taxon>Eukaryota</taxon>
        <taxon>Fungi</taxon>
        <taxon>Dikarya</taxon>
        <taxon>Basidiomycota</taxon>
        <taxon>Agaricomycotina</taxon>
        <taxon>Agaricomycetes</taxon>
        <taxon>Agaricomycetidae</taxon>
        <taxon>Agaricales</taxon>
        <taxon>Agaricineae</taxon>
        <taxon>Psathyrellaceae</taxon>
        <taxon>Ephemerocybe</taxon>
    </lineage>
</organism>
<comment type="caution">
    <text evidence="4">The sequence shown here is derived from an EMBL/GenBank/DDBJ whole genome shotgun (WGS) entry which is preliminary data.</text>
</comment>
<proteinExistence type="predicted"/>